<name>A0A0C3PBP6_PHLG1</name>
<reference evidence="2 3" key="1">
    <citation type="journal article" date="2014" name="PLoS Genet.">
        <title>Analysis of the Phlebiopsis gigantea genome, transcriptome and secretome provides insight into its pioneer colonization strategies of wood.</title>
        <authorList>
            <person name="Hori C."/>
            <person name="Ishida T."/>
            <person name="Igarashi K."/>
            <person name="Samejima M."/>
            <person name="Suzuki H."/>
            <person name="Master E."/>
            <person name="Ferreira P."/>
            <person name="Ruiz-Duenas F.J."/>
            <person name="Held B."/>
            <person name="Canessa P."/>
            <person name="Larrondo L.F."/>
            <person name="Schmoll M."/>
            <person name="Druzhinina I.S."/>
            <person name="Kubicek C.P."/>
            <person name="Gaskell J.A."/>
            <person name="Kersten P."/>
            <person name="St John F."/>
            <person name="Glasner J."/>
            <person name="Sabat G."/>
            <person name="Splinter BonDurant S."/>
            <person name="Syed K."/>
            <person name="Yadav J."/>
            <person name="Mgbeahuruike A.C."/>
            <person name="Kovalchuk A."/>
            <person name="Asiegbu F.O."/>
            <person name="Lackner G."/>
            <person name="Hoffmeister D."/>
            <person name="Rencoret J."/>
            <person name="Gutierrez A."/>
            <person name="Sun H."/>
            <person name="Lindquist E."/>
            <person name="Barry K."/>
            <person name="Riley R."/>
            <person name="Grigoriev I.V."/>
            <person name="Henrissat B."/>
            <person name="Kues U."/>
            <person name="Berka R.M."/>
            <person name="Martinez A.T."/>
            <person name="Covert S.F."/>
            <person name="Blanchette R.A."/>
            <person name="Cullen D."/>
        </authorList>
    </citation>
    <scope>NUCLEOTIDE SEQUENCE [LARGE SCALE GENOMIC DNA]</scope>
    <source>
        <strain evidence="2 3">11061_1 CR5-6</strain>
    </source>
</reference>
<sequence>MESKKRKREDEKTTTVVTFSAPHNRTFDRVLRDQSFSEVKGLVRKKLGLSRREKLSLVQLRDGKEVDLEDEDDYEAFRALSRTSPSVQVQVRLGDVRHSLREDPAPELQSLQSTLIHQRNLQASQPIAGPSTATLDAVVPAEHNISVDTPPRKKQKADGSRMDRAQSVAESVLTDASVKRRKKHRTRVPSSGSAADLSASIPESPGPTLFSGKNPGPLAVGSTGPSRALPPQPAPLDRQPATKSKQKRKAAGKTIDASSTPPVGTPEPATTPVESKKRDTAHIDPVEEPQPKKAKKKAKEHPALVDTPTSPAPSLPPPQPTEERARKEKKKSKKATEDDLSSSQQTAKPAALAEPTLTAAGRKGKGKKNSGIIEGPKATSAVTGHEATQFAEADGLQKKKGSKSAKEDQPTAGNSSIFL</sequence>
<dbReference type="HOGENOM" id="CLU_655705_0_0_1"/>
<accession>A0A0C3PBP6</accession>
<feature type="region of interest" description="Disordered" evidence="1">
    <location>
        <begin position="142"/>
        <end position="419"/>
    </location>
</feature>
<organism evidence="2 3">
    <name type="scientific">Phlebiopsis gigantea (strain 11061_1 CR5-6)</name>
    <name type="common">White-rot fungus</name>
    <name type="synonym">Peniophora gigantea</name>
    <dbReference type="NCBI Taxonomy" id="745531"/>
    <lineage>
        <taxon>Eukaryota</taxon>
        <taxon>Fungi</taxon>
        <taxon>Dikarya</taxon>
        <taxon>Basidiomycota</taxon>
        <taxon>Agaricomycotina</taxon>
        <taxon>Agaricomycetes</taxon>
        <taxon>Polyporales</taxon>
        <taxon>Phanerochaetaceae</taxon>
        <taxon>Phlebiopsis</taxon>
    </lineage>
</organism>
<gene>
    <name evidence="2" type="ORF">PHLGIDRAFT_297468</name>
</gene>
<dbReference type="STRING" id="745531.A0A0C3PBP6"/>
<evidence type="ECO:0000313" key="3">
    <source>
        <dbReference type="Proteomes" id="UP000053257"/>
    </source>
</evidence>
<feature type="compositionally biased region" description="Basic and acidic residues" evidence="1">
    <location>
        <begin position="274"/>
        <end position="291"/>
    </location>
</feature>
<dbReference type="OrthoDB" id="3357439at2759"/>
<keyword evidence="3" id="KW-1185">Reference proteome</keyword>
<dbReference type="Proteomes" id="UP000053257">
    <property type="component" value="Unassembled WGS sequence"/>
</dbReference>
<dbReference type="AlphaFoldDB" id="A0A0C3PBP6"/>
<feature type="compositionally biased region" description="Low complexity" evidence="1">
    <location>
        <begin position="346"/>
        <end position="360"/>
    </location>
</feature>
<evidence type="ECO:0000256" key="1">
    <source>
        <dbReference type="SAM" id="MobiDB-lite"/>
    </source>
</evidence>
<dbReference type="EMBL" id="KN840678">
    <property type="protein sequence ID" value="KIP02398.1"/>
    <property type="molecule type" value="Genomic_DNA"/>
</dbReference>
<evidence type="ECO:0000313" key="2">
    <source>
        <dbReference type="EMBL" id="KIP02398.1"/>
    </source>
</evidence>
<feature type="compositionally biased region" description="Pro residues" evidence="1">
    <location>
        <begin position="310"/>
        <end position="320"/>
    </location>
</feature>
<protein>
    <submittedName>
        <fullName evidence="2">Uncharacterized protein</fullName>
    </submittedName>
</protein>
<proteinExistence type="predicted"/>